<evidence type="ECO:0000256" key="3">
    <source>
        <dbReference type="ARBA" id="ARBA00022741"/>
    </source>
</evidence>
<gene>
    <name evidence="9" type="ORF">G3M78_02675</name>
</gene>
<sequence>MTDPKDSYWNDGSDIYQYPNSTILKNIPGVTDAAELEALELNATVVRLPEAMSAMQDKPITLKLWQEIHHILFQDIYEWSGVFRTVQMSKGNTLFAHPENIESEGKRVFDELSRENFLQGLALNDLCRRLAYYFSECNALHPFREGNGRTQKLLFGEILKRLGYRIDWKKLSVEEHLKAMVEAHNQRPEQLIGGFLRILSKEI</sequence>
<evidence type="ECO:0000256" key="5">
    <source>
        <dbReference type="ARBA" id="ARBA00034531"/>
    </source>
</evidence>
<dbReference type="PROSITE" id="PS51459">
    <property type="entry name" value="FIDO"/>
    <property type="match status" value="1"/>
</dbReference>
<evidence type="ECO:0000313" key="10">
    <source>
        <dbReference type="Proteomes" id="UP000594464"/>
    </source>
</evidence>
<dbReference type="Proteomes" id="UP000594464">
    <property type="component" value="Chromosome"/>
</dbReference>
<dbReference type="KEGG" id="nva:G3M78_02675"/>
<keyword evidence="3" id="KW-0547">Nucleotide-binding</keyword>
<dbReference type="GO" id="GO:0051302">
    <property type="term" value="P:regulation of cell division"/>
    <property type="evidence" value="ECO:0007669"/>
    <property type="project" value="TreeGrafter"/>
</dbReference>
<evidence type="ECO:0000256" key="7">
    <source>
        <dbReference type="ARBA" id="ARBA00048696"/>
    </source>
</evidence>
<keyword evidence="1" id="KW-0808">Transferase</keyword>
<dbReference type="EC" id="2.7.7.108" evidence="5"/>
<evidence type="ECO:0000256" key="2">
    <source>
        <dbReference type="ARBA" id="ARBA00022695"/>
    </source>
</evidence>
<reference evidence="10" key="1">
    <citation type="submission" date="2020-02" db="EMBL/GenBank/DDBJ databases">
        <title>Genomic and physiological characterization of two novel Nitrospinaceae genera.</title>
        <authorList>
            <person name="Mueller A.J."/>
            <person name="Jung M.-Y."/>
            <person name="Strachan C.R."/>
            <person name="Herbold C.W."/>
            <person name="Kirkegaard R.H."/>
            <person name="Daims H."/>
        </authorList>
    </citation>
    <scope>NUCLEOTIDE SEQUENCE [LARGE SCALE GENOMIC DNA]</scope>
</reference>
<protein>
    <recommendedName>
        <fullName evidence="5">protein adenylyltransferase</fullName>
        <ecNumber evidence="5">2.7.7.108</ecNumber>
    </recommendedName>
</protein>
<dbReference type="GO" id="GO:0005524">
    <property type="term" value="F:ATP binding"/>
    <property type="evidence" value="ECO:0007669"/>
    <property type="project" value="UniProtKB-KW"/>
</dbReference>
<dbReference type="PANTHER" id="PTHR39560:SF1">
    <property type="entry name" value="PROTEIN ADENYLYLTRANSFERASE FIC-RELATED"/>
    <property type="match status" value="1"/>
</dbReference>
<comment type="catalytic activity">
    <reaction evidence="7">
        <text>L-tyrosyl-[protein] + ATP = O-(5'-adenylyl)-L-tyrosyl-[protein] + diphosphate</text>
        <dbReference type="Rhea" id="RHEA:54288"/>
        <dbReference type="Rhea" id="RHEA-COMP:10136"/>
        <dbReference type="Rhea" id="RHEA-COMP:13846"/>
        <dbReference type="ChEBI" id="CHEBI:30616"/>
        <dbReference type="ChEBI" id="CHEBI:33019"/>
        <dbReference type="ChEBI" id="CHEBI:46858"/>
        <dbReference type="ChEBI" id="CHEBI:83624"/>
        <dbReference type="EC" id="2.7.7.108"/>
    </reaction>
</comment>
<evidence type="ECO:0000313" key="9">
    <source>
        <dbReference type="EMBL" id="QPJ64357.1"/>
    </source>
</evidence>
<organism evidence="9 10">
    <name type="scientific">Candidatus Nitrohelix vancouverensis</name>
    <dbReference type="NCBI Taxonomy" id="2705534"/>
    <lineage>
        <taxon>Bacteria</taxon>
        <taxon>Pseudomonadati</taxon>
        <taxon>Nitrospinota/Tectimicrobiota group</taxon>
        <taxon>Nitrospinota</taxon>
        <taxon>Nitrospinia</taxon>
        <taxon>Nitrospinales</taxon>
        <taxon>Nitrospinaceae</taxon>
        <taxon>Candidatus Nitrohelix</taxon>
    </lineage>
</organism>
<comment type="catalytic activity">
    <reaction evidence="6">
        <text>L-threonyl-[protein] + ATP = 3-O-(5'-adenylyl)-L-threonyl-[protein] + diphosphate</text>
        <dbReference type="Rhea" id="RHEA:54292"/>
        <dbReference type="Rhea" id="RHEA-COMP:11060"/>
        <dbReference type="Rhea" id="RHEA-COMP:13847"/>
        <dbReference type="ChEBI" id="CHEBI:30013"/>
        <dbReference type="ChEBI" id="CHEBI:30616"/>
        <dbReference type="ChEBI" id="CHEBI:33019"/>
        <dbReference type="ChEBI" id="CHEBI:138113"/>
        <dbReference type="EC" id="2.7.7.108"/>
    </reaction>
</comment>
<name>A0A7T0C0W9_9BACT</name>
<keyword evidence="4" id="KW-0067">ATP-binding</keyword>
<dbReference type="EMBL" id="CP048620">
    <property type="protein sequence ID" value="QPJ64357.1"/>
    <property type="molecule type" value="Genomic_DNA"/>
</dbReference>
<dbReference type="SUPFAM" id="SSF140931">
    <property type="entry name" value="Fic-like"/>
    <property type="match status" value="1"/>
</dbReference>
<evidence type="ECO:0000256" key="1">
    <source>
        <dbReference type="ARBA" id="ARBA00022679"/>
    </source>
</evidence>
<feature type="domain" description="Fido" evidence="8">
    <location>
        <begin position="60"/>
        <end position="198"/>
    </location>
</feature>
<dbReference type="InterPro" id="IPR036597">
    <property type="entry name" value="Fido-like_dom_sf"/>
</dbReference>
<evidence type="ECO:0000256" key="6">
    <source>
        <dbReference type="ARBA" id="ARBA00047939"/>
    </source>
</evidence>
<accession>A0A7T0C0W9</accession>
<dbReference type="PANTHER" id="PTHR39560">
    <property type="entry name" value="PROTEIN ADENYLYLTRANSFERASE FIC-RELATED"/>
    <property type="match status" value="1"/>
</dbReference>
<keyword evidence="2" id="KW-0548">Nucleotidyltransferase</keyword>
<dbReference type="Pfam" id="PF02661">
    <property type="entry name" value="Fic"/>
    <property type="match status" value="1"/>
</dbReference>
<dbReference type="Gene3D" id="1.10.3290.10">
    <property type="entry name" value="Fido-like domain"/>
    <property type="match status" value="1"/>
</dbReference>
<evidence type="ECO:0000256" key="4">
    <source>
        <dbReference type="ARBA" id="ARBA00022840"/>
    </source>
</evidence>
<evidence type="ECO:0000259" key="8">
    <source>
        <dbReference type="PROSITE" id="PS51459"/>
    </source>
</evidence>
<dbReference type="GO" id="GO:0070733">
    <property type="term" value="F:AMPylase activity"/>
    <property type="evidence" value="ECO:0007669"/>
    <property type="project" value="UniProtKB-EC"/>
</dbReference>
<dbReference type="AlphaFoldDB" id="A0A7T0C0W9"/>
<proteinExistence type="predicted"/>
<dbReference type="InterPro" id="IPR003812">
    <property type="entry name" value="Fido"/>
</dbReference>